<accession>A0A3B0YIV9</accession>
<organism evidence="2">
    <name type="scientific">hydrothermal vent metagenome</name>
    <dbReference type="NCBI Taxonomy" id="652676"/>
    <lineage>
        <taxon>unclassified sequences</taxon>
        <taxon>metagenomes</taxon>
        <taxon>ecological metagenomes</taxon>
    </lineage>
</organism>
<dbReference type="InterPro" id="IPR004879">
    <property type="entry name" value="Ssp411-like_TRX"/>
</dbReference>
<dbReference type="InterPro" id="IPR036249">
    <property type="entry name" value="Thioredoxin-like_sf"/>
</dbReference>
<dbReference type="PIRSF" id="PIRSF006402">
    <property type="entry name" value="UCP006402_thioredoxin"/>
    <property type="match status" value="1"/>
</dbReference>
<dbReference type="Pfam" id="PF03190">
    <property type="entry name" value="Thioredox_DsbH"/>
    <property type="match status" value="1"/>
</dbReference>
<proteinExistence type="predicted"/>
<gene>
    <name evidence="2" type="ORF">MNBD_GAMMA15-88</name>
</gene>
<dbReference type="GO" id="GO:0005975">
    <property type="term" value="P:carbohydrate metabolic process"/>
    <property type="evidence" value="ECO:0007669"/>
    <property type="project" value="InterPro"/>
</dbReference>
<feature type="domain" description="Spermatogenesis-associated protein 20-like TRX" evidence="1">
    <location>
        <begin position="27"/>
        <end position="179"/>
    </location>
</feature>
<dbReference type="PANTHER" id="PTHR42899">
    <property type="entry name" value="SPERMATOGENESIS-ASSOCIATED PROTEIN 20"/>
    <property type="match status" value="1"/>
</dbReference>
<dbReference type="EMBL" id="UOFN01000062">
    <property type="protein sequence ID" value="VAW76680.1"/>
    <property type="molecule type" value="Genomic_DNA"/>
</dbReference>
<protein>
    <submittedName>
        <fullName evidence="2">Uncharacterized protein YyaL</fullName>
    </submittedName>
</protein>
<dbReference type="InterPro" id="IPR008928">
    <property type="entry name" value="6-hairpin_glycosidase_sf"/>
</dbReference>
<dbReference type="AlphaFoldDB" id="A0A3B0YIV9"/>
<dbReference type="PANTHER" id="PTHR42899:SF1">
    <property type="entry name" value="SPERMATOGENESIS-ASSOCIATED PROTEIN 20"/>
    <property type="match status" value="1"/>
</dbReference>
<reference evidence="2" key="1">
    <citation type="submission" date="2018-06" db="EMBL/GenBank/DDBJ databases">
        <authorList>
            <person name="Zhirakovskaya E."/>
        </authorList>
    </citation>
    <scope>NUCLEOTIDE SEQUENCE</scope>
</reference>
<evidence type="ECO:0000259" key="1">
    <source>
        <dbReference type="Pfam" id="PF03190"/>
    </source>
</evidence>
<evidence type="ECO:0000313" key="2">
    <source>
        <dbReference type="EMBL" id="VAW76680.1"/>
    </source>
</evidence>
<dbReference type="InterPro" id="IPR024705">
    <property type="entry name" value="Ssp411"/>
</dbReference>
<dbReference type="SUPFAM" id="SSF52833">
    <property type="entry name" value="Thioredoxin-like"/>
    <property type="match status" value="1"/>
</dbReference>
<dbReference type="SUPFAM" id="SSF48208">
    <property type="entry name" value="Six-hairpin glycosidases"/>
    <property type="match status" value="1"/>
</dbReference>
<dbReference type="Gene3D" id="3.40.30.10">
    <property type="entry name" value="Glutaredoxin"/>
    <property type="match status" value="1"/>
</dbReference>
<sequence>MKKLLICAVLFSFVIFPAEADTSAFSNSLSDHPSPYLAMHGNDPVHWQVWGEEAVQLAKKLDRPLFISSGYFSCHWCHVMQRESYQDPELANILNTYFIPVKIDRELNPALDSHLIEFVQLTQGRAGWPLNVFLTPEGYPMLGMTYLPRDRFYSVLTQVKERWETGPDELRRISEEALEEWRGMRASGTTPVAVHAAIAPKFIEQAQKLMDEMSGGFGEQNKFPMTLQLKALLKVREQDRKKNLDRFLRLTLDRMAGQGMHDLVGGGFFRYTVDPGWETPHYEKMLYDNAQLVSLYLQAAGALKQPRYRDTAFETLDFMLREMWRGEYFISSFSAVDAQGKEGAYYLWSDKALRKLLSSDEYALIQEAWFSDDAPESAWGRLPRILLSDAELSKRLKQPASELHKRMGVIRAKMMKVRASRSLPADVKGLAAWNGLALTALADAVAADGGDAYRRYGDLLANYLATRLWDGERLVRARDKGQSLAEGSLQDYALVAQGLYDWSQVSGDTAQARLSRRLVSIAWQRFYRKGRWLETDTPLIPMLDGKLALDDNPLPSATALISGLSLSTDALRKDEKISKAVSSHLEDVRTRLSDSIFWYASYVEWLE</sequence>
<name>A0A3B0YIV9_9ZZZZ</name>